<comment type="caution">
    <text evidence="11">The sequence shown here is derived from an EMBL/GenBank/DDBJ whole genome shotgun (WGS) entry which is preliminary data.</text>
</comment>
<evidence type="ECO:0000256" key="7">
    <source>
        <dbReference type="ARBA" id="ARBA00023239"/>
    </source>
</evidence>
<evidence type="ECO:0000256" key="5">
    <source>
        <dbReference type="ARBA" id="ARBA00023125"/>
    </source>
</evidence>
<evidence type="ECO:0000256" key="4">
    <source>
        <dbReference type="ARBA" id="ARBA00022801"/>
    </source>
</evidence>
<evidence type="ECO:0000313" key="11">
    <source>
        <dbReference type="EMBL" id="MFD1343880.1"/>
    </source>
</evidence>
<feature type="domain" description="Formamidopyrimidine-DNA glycosylase catalytic" evidence="10">
    <location>
        <begin position="2"/>
        <end position="115"/>
    </location>
</feature>
<name>A0ABW3ZL45_9RHOB</name>
<comment type="similarity">
    <text evidence="2">Belongs to the FPG family.</text>
</comment>
<evidence type="ECO:0000259" key="10">
    <source>
        <dbReference type="PROSITE" id="PS51068"/>
    </source>
</evidence>
<keyword evidence="5" id="KW-0238">DNA-binding</keyword>
<dbReference type="SUPFAM" id="SSF57716">
    <property type="entry name" value="Glucocorticoid receptor-like (DNA-binding domain)"/>
    <property type="match status" value="1"/>
</dbReference>
<evidence type="ECO:0000256" key="3">
    <source>
        <dbReference type="ARBA" id="ARBA00022763"/>
    </source>
</evidence>
<keyword evidence="3" id="KW-0227">DNA damage</keyword>
<dbReference type="RefSeq" id="WP_386805202.1">
    <property type="nucleotide sequence ID" value="NZ_JBHTMU010000033.1"/>
</dbReference>
<evidence type="ECO:0000313" key="12">
    <source>
        <dbReference type="Proteomes" id="UP001597135"/>
    </source>
</evidence>
<dbReference type="SMART" id="SM01232">
    <property type="entry name" value="H2TH"/>
    <property type="match status" value="1"/>
</dbReference>
<organism evidence="11 12">
    <name type="scientific">Litorisediminicola beolgyonensis</name>
    <dbReference type="NCBI Taxonomy" id="1173614"/>
    <lineage>
        <taxon>Bacteria</taxon>
        <taxon>Pseudomonadati</taxon>
        <taxon>Pseudomonadota</taxon>
        <taxon>Alphaproteobacteria</taxon>
        <taxon>Rhodobacterales</taxon>
        <taxon>Paracoccaceae</taxon>
        <taxon>Litorisediminicola</taxon>
    </lineage>
</organism>
<dbReference type="PANTHER" id="PTHR22993">
    <property type="entry name" value="FORMAMIDOPYRIMIDINE-DNA GLYCOSYLASE"/>
    <property type="match status" value="1"/>
</dbReference>
<dbReference type="PANTHER" id="PTHR22993:SF9">
    <property type="entry name" value="FORMAMIDOPYRIMIDINE-DNA GLYCOSYLASE"/>
    <property type="match status" value="1"/>
</dbReference>
<dbReference type="InterPro" id="IPR010979">
    <property type="entry name" value="Ribosomal_uS13-like_H2TH"/>
</dbReference>
<dbReference type="InterPro" id="IPR012319">
    <property type="entry name" value="FPG_cat"/>
</dbReference>
<dbReference type="Proteomes" id="UP001597135">
    <property type="component" value="Unassembled WGS sequence"/>
</dbReference>
<keyword evidence="12" id="KW-1185">Reference proteome</keyword>
<evidence type="ECO:0000256" key="1">
    <source>
        <dbReference type="ARBA" id="ARBA00001668"/>
    </source>
</evidence>
<dbReference type="Gene3D" id="1.10.8.50">
    <property type="match status" value="1"/>
</dbReference>
<proteinExistence type="inferred from homology"/>
<evidence type="ECO:0000256" key="8">
    <source>
        <dbReference type="ARBA" id="ARBA00023268"/>
    </source>
</evidence>
<sequence length="260" mass="28574">MPELPEAEANRRRVTEHCLNRTIEAVRLGNDTTHVELPSASEREALVGRQFTETARHGKYIFAGSKTGPWIAVHLGMTGSLRPYTSGDAAPDFARITFEFEGDTRLAYRCPRKLGWVRPIDAPESFVAETGLGPDAMEIDRARFRAVIGATRGAVKSALMAQKKLAGLGNLWSDETLFRAGIAPDRTASGLDEGQLDSLYDEMRHVLGTLLDLNADYSKLPDDWLLRAREEGVDCPRCGGTITKTTVGGRSAYHCTEHQS</sequence>
<dbReference type="InterPro" id="IPR035937">
    <property type="entry name" value="FPG_N"/>
</dbReference>
<dbReference type="Pfam" id="PF01149">
    <property type="entry name" value="Fapy_DNA_glyco"/>
    <property type="match status" value="1"/>
</dbReference>
<keyword evidence="7" id="KW-0456">Lyase</keyword>
<dbReference type="SUPFAM" id="SSF46946">
    <property type="entry name" value="S13-like H2TH domain"/>
    <property type="match status" value="1"/>
</dbReference>
<keyword evidence="4" id="KW-0378">Hydrolase</keyword>
<dbReference type="Gene3D" id="3.20.190.10">
    <property type="entry name" value="MutM-like, N-terminal"/>
    <property type="match status" value="1"/>
</dbReference>
<comment type="catalytic activity">
    <reaction evidence="1">
        <text>Hydrolysis of DNA containing ring-opened 7-methylguanine residues, releasing 2,6-diamino-4-hydroxy-5-(N-methyl)formamidopyrimidine.</text>
        <dbReference type="EC" id="3.2.2.23"/>
    </reaction>
</comment>
<protein>
    <submittedName>
        <fullName evidence="11">Fpg/Nei family DNA glycosylase</fullName>
    </submittedName>
</protein>
<accession>A0ABW3ZL45</accession>
<dbReference type="Pfam" id="PF06831">
    <property type="entry name" value="H2TH"/>
    <property type="match status" value="1"/>
</dbReference>
<dbReference type="PROSITE" id="PS51068">
    <property type="entry name" value="FPG_CAT"/>
    <property type="match status" value="1"/>
</dbReference>
<keyword evidence="6" id="KW-0234">DNA repair</keyword>
<keyword evidence="9" id="KW-0326">Glycosidase</keyword>
<evidence type="ECO:0000256" key="6">
    <source>
        <dbReference type="ARBA" id="ARBA00023204"/>
    </source>
</evidence>
<dbReference type="SUPFAM" id="SSF81624">
    <property type="entry name" value="N-terminal domain of MutM-like DNA repair proteins"/>
    <property type="match status" value="1"/>
</dbReference>
<evidence type="ECO:0000256" key="9">
    <source>
        <dbReference type="ARBA" id="ARBA00023295"/>
    </source>
</evidence>
<reference evidence="12" key="1">
    <citation type="journal article" date="2019" name="Int. J. Syst. Evol. Microbiol.">
        <title>The Global Catalogue of Microorganisms (GCM) 10K type strain sequencing project: providing services to taxonomists for standard genome sequencing and annotation.</title>
        <authorList>
            <consortium name="The Broad Institute Genomics Platform"/>
            <consortium name="The Broad Institute Genome Sequencing Center for Infectious Disease"/>
            <person name="Wu L."/>
            <person name="Ma J."/>
        </authorList>
    </citation>
    <scope>NUCLEOTIDE SEQUENCE [LARGE SCALE GENOMIC DNA]</scope>
    <source>
        <strain evidence="12">CCUG 62953</strain>
    </source>
</reference>
<evidence type="ECO:0000256" key="2">
    <source>
        <dbReference type="ARBA" id="ARBA00009409"/>
    </source>
</evidence>
<dbReference type="EMBL" id="JBHTMU010000033">
    <property type="protein sequence ID" value="MFD1343880.1"/>
    <property type="molecule type" value="Genomic_DNA"/>
</dbReference>
<dbReference type="SMART" id="SM00898">
    <property type="entry name" value="Fapy_DNA_glyco"/>
    <property type="match status" value="1"/>
</dbReference>
<gene>
    <name evidence="11" type="ORF">ACFQ4E_15740</name>
</gene>
<dbReference type="InterPro" id="IPR015886">
    <property type="entry name" value="H2TH_FPG"/>
</dbReference>
<keyword evidence="8" id="KW-0511">Multifunctional enzyme</keyword>